<dbReference type="GO" id="GO:0006888">
    <property type="term" value="P:endoplasmic reticulum to Golgi vesicle-mediated transport"/>
    <property type="evidence" value="ECO:0007669"/>
    <property type="project" value="TreeGrafter"/>
</dbReference>
<dbReference type="Pfam" id="PF20666">
    <property type="entry name" value="ZW10_C"/>
    <property type="match status" value="1"/>
</dbReference>
<dbReference type="GO" id="GO:0007094">
    <property type="term" value="P:mitotic spindle assembly checkpoint signaling"/>
    <property type="evidence" value="ECO:0007669"/>
    <property type="project" value="TreeGrafter"/>
</dbReference>
<reference evidence="2" key="1">
    <citation type="submission" date="2020-11" db="EMBL/GenBank/DDBJ databases">
        <authorList>
            <person name="Tran Van P."/>
        </authorList>
    </citation>
    <scope>NUCLEOTIDE SEQUENCE</scope>
</reference>
<dbReference type="EMBL" id="OB660741">
    <property type="protein sequence ID" value="CAD7226089.1"/>
    <property type="molecule type" value="Genomic_DNA"/>
</dbReference>
<evidence type="ECO:0000259" key="1">
    <source>
        <dbReference type="Pfam" id="PF20666"/>
    </source>
</evidence>
<dbReference type="PANTHER" id="PTHR12205">
    <property type="entry name" value="CENTROMERE/KINETOCHORE PROTEIN ZW10"/>
    <property type="match status" value="1"/>
</dbReference>
<dbReference type="GO" id="GO:1990423">
    <property type="term" value="C:RZZ complex"/>
    <property type="evidence" value="ECO:0007669"/>
    <property type="project" value="TreeGrafter"/>
</dbReference>
<dbReference type="GO" id="GO:0005737">
    <property type="term" value="C:cytoplasm"/>
    <property type="evidence" value="ECO:0007669"/>
    <property type="project" value="GOC"/>
</dbReference>
<dbReference type="AlphaFoldDB" id="A0A7R8WC24"/>
<feature type="domain" description="Centromere/kinetochore protein zw10 C-terminal" evidence="1">
    <location>
        <begin position="548"/>
        <end position="649"/>
    </location>
</feature>
<sequence length="671" mass="76075">MQIPFPYLFTLLNDSVIPDIMTNEEQTAFVEKLVDQLGYGPWDKAALNQMTVRLSNVLESLQDTACHLLLENKETLDLVLKETAQLDLEFRALDKLARQLLTALDSEGFPTIQATSERVEEASIDLEDLSAKIQFGELLLRSEEYLTEGRIAFDEERYDDALSYHSKQKSILDSISDENGSTLPFVSHLLERTEKARAEVCEAMEEKFAQILRVELLFGEEKEEIETQDVGAETLRKWLHFFPRFGGLRVVIYHSVDFIIRWTSKVSYHFVNRKTLKALQGIHSAPAQVIPLRFFPGPTFQQLIFDPSQISDIAGLFQTLSKTGQLSSLTLKLVDDIRLGIVSRVFNATLSWDISEEENRLVFLFHKDELRLSSPECVMSIVASIANFLGEKMKKQFIDDIPLMESFLVDFGESLVQKFGQEFLDEMVIPNMPQELFKDDFNRFQELLSQIQKFDTDLKQKGFVSSEFSLFKNFLTSAGAQCEAVLATRILGKARKLITGKLDVTQVHPGLAQAPGASDDKSNPLLIQLGSELLELDPENDILPWSPFLFPKCTVSSSVVELVELLERTMQLCATAYVEGDGSGDQQQLLSRRDLALSLYLAVRRSFQLYLSLADREHGSHCDEIPYLAAIFYNNSWLLSHVCQTLGPRANSWVLTESTDTEWCQSYASNF</sequence>
<gene>
    <name evidence="2" type="ORF">CTOB1V02_LOCUS4014</name>
</gene>
<protein>
    <recommendedName>
        <fullName evidence="1">Centromere/kinetochore protein zw10 C-terminal domain-containing protein</fullName>
    </recommendedName>
</protein>
<organism evidence="2">
    <name type="scientific">Cyprideis torosa</name>
    <dbReference type="NCBI Taxonomy" id="163714"/>
    <lineage>
        <taxon>Eukaryota</taxon>
        <taxon>Metazoa</taxon>
        <taxon>Ecdysozoa</taxon>
        <taxon>Arthropoda</taxon>
        <taxon>Crustacea</taxon>
        <taxon>Oligostraca</taxon>
        <taxon>Ostracoda</taxon>
        <taxon>Podocopa</taxon>
        <taxon>Podocopida</taxon>
        <taxon>Cytherocopina</taxon>
        <taxon>Cytheroidea</taxon>
        <taxon>Cytherideidae</taxon>
        <taxon>Cyprideis</taxon>
    </lineage>
</organism>
<proteinExistence type="predicted"/>
<dbReference type="InterPro" id="IPR048343">
    <property type="entry name" value="ZW10_C"/>
</dbReference>
<evidence type="ECO:0000313" key="2">
    <source>
        <dbReference type="EMBL" id="CAD7226089.1"/>
    </source>
</evidence>
<dbReference type="PANTHER" id="PTHR12205:SF0">
    <property type="entry name" value="CENTROMERE_KINETOCHORE PROTEIN ZW10 HOMOLOG"/>
    <property type="match status" value="1"/>
</dbReference>
<accession>A0A7R8WC24</accession>
<name>A0A7R8WC24_9CRUS</name>